<sequence length="224" mass="25864">MRNLILAKWDLVTCRIMQHYDHFNNEPNENFHYANSTENYIFGVWGNLTRNPRHKTIEFSNIKLAMSLPKPISLASVSIRMLYEYGQTVFAPFYYQEAEQHMSVVGGVLFLDLFEMPEAPRILGSMIIRQILCPDGKLKRIQYPFKKSLTEAAEEEEEGGEATADTNIWPAHIAYEIFPECFIHKDSAKVMAWDENNKCWSEENIGDVEINIGTPFFKNGTEIT</sequence>
<proteinExistence type="predicted"/>
<reference evidence="1" key="1">
    <citation type="submission" date="2020-05" db="EMBL/GenBank/DDBJ databases">
        <title>Phylogenomic resolution of chytrid fungi.</title>
        <authorList>
            <person name="Stajich J.E."/>
            <person name="Amses K."/>
            <person name="Simmons R."/>
            <person name="Seto K."/>
            <person name="Myers J."/>
            <person name="Bonds A."/>
            <person name="Quandt C.A."/>
            <person name="Barry K."/>
            <person name="Liu P."/>
            <person name="Grigoriev I."/>
            <person name="Longcore J.E."/>
            <person name="James T.Y."/>
        </authorList>
    </citation>
    <scope>NUCLEOTIDE SEQUENCE</scope>
    <source>
        <strain evidence="1">JEL0513</strain>
    </source>
</reference>
<evidence type="ECO:0000313" key="2">
    <source>
        <dbReference type="Proteomes" id="UP001211907"/>
    </source>
</evidence>
<dbReference type="PANTHER" id="PTHR20929:SF11">
    <property type="entry name" value="DYNEIN AXONEMAL INTERMEDIATE CHAIN 7"/>
    <property type="match status" value="1"/>
</dbReference>
<dbReference type="GO" id="GO:0008017">
    <property type="term" value="F:microtubule binding"/>
    <property type="evidence" value="ECO:0007669"/>
    <property type="project" value="TreeGrafter"/>
</dbReference>
<accession>A0AAD5X964</accession>
<protein>
    <submittedName>
        <fullName evidence="1">Uncharacterized protein</fullName>
    </submittedName>
</protein>
<dbReference type="PANTHER" id="PTHR20929">
    <property type="entry name" value="LUNG ADENOMA SUSCEPTIBILITY 1-RELATED"/>
    <property type="match status" value="1"/>
</dbReference>
<name>A0AAD5X964_9FUNG</name>
<gene>
    <name evidence="1" type="ORF">HK100_003786</name>
</gene>
<dbReference type="GO" id="GO:0005930">
    <property type="term" value="C:axoneme"/>
    <property type="evidence" value="ECO:0007669"/>
    <property type="project" value="TreeGrafter"/>
</dbReference>
<dbReference type="GO" id="GO:0048487">
    <property type="term" value="F:beta-tubulin binding"/>
    <property type="evidence" value="ECO:0007669"/>
    <property type="project" value="TreeGrafter"/>
</dbReference>
<dbReference type="AlphaFoldDB" id="A0AAD5X964"/>
<evidence type="ECO:0000313" key="1">
    <source>
        <dbReference type="EMBL" id="KAJ3106096.1"/>
    </source>
</evidence>
<comment type="caution">
    <text evidence="1">The sequence shown here is derived from an EMBL/GenBank/DDBJ whole genome shotgun (WGS) entry which is preliminary data.</text>
</comment>
<dbReference type="EMBL" id="JADGJH010001973">
    <property type="protein sequence ID" value="KAJ3106096.1"/>
    <property type="molecule type" value="Genomic_DNA"/>
</dbReference>
<keyword evidence="2" id="KW-1185">Reference proteome</keyword>
<dbReference type="PRINTS" id="PR02043">
    <property type="entry name" value="CANCERSCCP1"/>
</dbReference>
<organism evidence="1 2">
    <name type="scientific">Physocladia obscura</name>
    <dbReference type="NCBI Taxonomy" id="109957"/>
    <lineage>
        <taxon>Eukaryota</taxon>
        <taxon>Fungi</taxon>
        <taxon>Fungi incertae sedis</taxon>
        <taxon>Chytridiomycota</taxon>
        <taxon>Chytridiomycota incertae sedis</taxon>
        <taxon>Chytridiomycetes</taxon>
        <taxon>Chytridiales</taxon>
        <taxon>Chytriomycetaceae</taxon>
        <taxon>Physocladia</taxon>
    </lineage>
</organism>
<dbReference type="InterPro" id="IPR023247">
    <property type="entry name" value="IC97/Dnai7-like"/>
</dbReference>
<dbReference type="Proteomes" id="UP001211907">
    <property type="component" value="Unassembled WGS sequence"/>
</dbReference>